<feature type="domain" description="2EXR" evidence="1">
    <location>
        <begin position="5"/>
        <end position="98"/>
    </location>
</feature>
<dbReference type="AlphaFoldDB" id="A0A8H3W776"/>
<dbReference type="OrthoDB" id="3596450at2759"/>
<accession>A0A8H3W776</accession>
<dbReference type="Pfam" id="PF20150">
    <property type="entry name" value="2EXR"/>
    <property type="match status" value="1"/>
</dbReference>
<keyword evidence="3" id="KW-1185">Reference proteome</keyword>
<comment type="caution">
    <text evidence="2">The sequence shown here is derived from an EMBL/GenBank/DDBJ whole genome shotgun (WGS) entry which is preliminary data.</text>
</comment>
<evidence type="ECO:0000313" key="2">
    <source>
        <dbReference type="EMBL" id="KAF0322573.1"/>
    </source>
</evidence>
<evidence type="ECO:0000313" key="3">
    <source>
        <dbReference type="Proteomes" id="UP000434172"/>
    </source>
</evidence>
<dbReference type="Proteomes" id="UP000434172">
    <property type="component" value="Unassembled WGS sequence"/>
</dbReference>
<dbReference type="EMBL" id="WOWK01000060">
    <property type="protein sequence ID" value="KAF0322573.1"/>
    <property type="molecule type" value="Genomic_DNA"/>
</dbReference>
<name>A0A8H3W776_9PEZI</name>
<evidence type="ECO:0000259" key="1">
    <source>
        <dbReference type="Pfam" id="PF20150"/>
    </source>
</evidence>
<protein>
    <recommendedName>
        <fullName evidence="1">2EXR domain-containing protein</fullName>
    </recommendedName>
</protein>
<reference evidence="2 3" key="1">
    <citation type="submission" date="2019-12" db="EMBL/GenBank/DDBJ databases">
        <title>A genome sequence resource for the geographically widespread anthracnose pathogen Colletotrichum asianum.</title>
        <authorList>
            <person name="Meng Y."/>
        </authorList>
    </citation>
    <scope>NUCLEOTIDE SEQUENCE [LARGE SCALE GENOMIC DNA]</scope>
    <source>
        <strain evidence="2 3">ICMP 18580</strain>
    </source>
</reference>
<sequence length="347" mass="39562">MATTFHSFRNLPAEIRLTIWEMAIAPMSSTPCACVVRFVSLNKHENLESTSKNDAAGPSEDHRTGYLSLDTSEFFDFGLWTASTESRQVISKHVLKHASREELRRNAKLGRMMHINGEEIVFDVFNQVITCFRVSEGEHLDVDEALEVITYTLKGTRIQPTQFIAFECDESWEFDSALGDDPQVLEKMMKMPGPRGACLRIADKIIREKLQSHIFLFIGNKDACAEPLNEWQLEFLGPYGNVSYYGDGYGFTSGTKFEDFLGHLHDDQISIWNIASSFIDLLDSKGKDHWDPTGAYKKKLLEVYRNPWNSEEIRANPGDYWACEHAVSPRKLVSEYICERIQTPNLG</sequence>
<organism evidence="2 3">
    <name type="scientific">Colletotrichum asianum</name>
    <dbReference type="NCBI Taxonomy" id="702518"/>
    <lineage>
        <taxon>Eukaryota</taxon>
        <taxon>Fungi</taxon>
        <taxon>Dikarya</taxon>
        <taxon>Ascomycota</taxon>
        <taxon>Pezizomycotina</taxon>
        <taxon>Sordariomycetes</taxon>
        <taxon>Hypocreomycetidae</taxon>
        <taxon>Glomerellales</taxon>
        <taxon>Glomerellaceae</taxon>
        <taxon>Colletotrichum</taxon>
        <taxon>Colletotrichum gloeosporioides species complex</taxon>
    </lineage>
</organism>
<gene>
    <name evidence="2" type="ORF">GQ607_010236</name>
</gene>
<dbReference type="InterPro" id="IPR045518">
    <property type="entry name" value="2EXR"/>
</dbReference>
<proteinExistence type="predicted"/>